<feature type="region of interest" description="Disordered" evidence="1">
    <location>
        <begin position="13"/>
        <end position="43"/>
    </location>
</feature>
<gene>
    <name evidence="2" type="ORF">TIFTF001_045610</name>
</gene>
<comment type="caution">
    <text evidence="2">The sequence shown here is derived from an EMBL/GenBank/DDBJ whole genome shotgun (WGS) entry which is preliminary data.</text>
</comment>
<keyword evidence="3" id="KW-1185">Reference proteome</keyword>
<evidence type="ECO:0000313" key="3">
    <source>
        <dbReference type="Proteomes" id="UP001187192"/>
    </source>
</evidence>
<dbReference type="AlphaFoldDB" id="A0AA87YST5"/>
<organism evidence="2 3">
    <name type="scientific">Ficus carica</name>
    <name type="common">Common fig</name>
    <dbReference type="NCBI Taxonomy" id="3494"/>
    <lineage>
        <taxon>Eukaryota</taxon>
        <taxon>Viridiplantae</taxon>
        <taxon>Streptophyta</taxon>
        <taxon>Embryophyta</taxon>
        <taxon>Tracheophyta</taxon>
        <taxon>Spermatophyta</taxon>
        <taxon>Magnoliopsida</taxon>
        <taxon>eudicotyledons</taxon>
        <taxon>Gunneridae</taxon>
        <taxon>Pentapetalae</taxon>
        <taxon>rosids</taxon>
        <taxon>fabids</taxon>
        <taxon>Rosales</taxon>
        <taxon>Moraceae</taxon>
        <taxon>Ficeae</taxon>
        <taxon>Ficus</taxon>
    </lineage>
</organism>
<protein>
    <submittedName>
        <fullName evidence="2">Uncharacterized protein</fullName>
    </submittedName>
</protein>
<evidence type="ECO:0000313" key="2">
    <source>
        <dbReference type="EMBL" id="GMN22128.1"/>
    </source>
</evidence>
<accession>A0AA87YST5</accession>
<sequence length="98" mass="11253">MYQVYIEESEMVVEKAQHSPTEDSAAAAPPPKPGPVSPSRRRRHVTAETFAATRCLPRLFSSLRSATQVPTAQTFFFFFWWWALGFGREQWEESEEQG</sequence>
<evidence type="ECO:0000256" key="1">
    <source>
        <dbReference type="SAM" id="MobiDB-lite"/>
    </source>
</evidence>
<proteinExistence type="predicted"/>
<dbReference type="EMBL" id="BTGU01004084">
    <property type="protein sequence ID" value="GMN22128.1"/>
    <property type="molecule type" value="Genomic_DNA"/>
</dbReference>
<dbReference type="Proteomes" id="UP001187192">
    <property type="component" value="Unassembled WGS sequence"/>
</dbReference>
<reference evidence="2" key="1">
    <citation type="submission" date="2023-07" db="EMBL/GenBank/DDBJ databases">
        <title>draft genome sequence of fig (Ficus carica).</title>
        <authorList>
            <person name="Takahashi T."/>
            <person name="Nishimura K."/>
        </authorList>
    </citation>
    <scope>NUCLEOTIDE SEQUENCE</scope>
</reference>
<name>A0AA87YST5_FICCA</name>